<reference evidence="9" key="1">
    <citation type="journal article" date="2022" name="Plant J.">
        <title>Strategies of tolerance reflected in two North American maple genomes.</title>
        <authorList>
            <person name="McEvoy S.L."/>
            <person name="Sezen U.U."/>
            <person name="Trouern-Trend A."/>
            <person name="McMahon S.M."/>
            <person name="Schaberg P.G."/>
            <person name="Yang J."/>
            <person name="Wegrzyn J.L."/>
            <person name="Swenson N.G."/>
        </authorList>
    </citation>
    <scope>NUCLEOTIDE SEQUENCE</scope>
    <source>
        <strain evidence="9">91603</strain>
    </source>
</reference>
<keyword evidence="5" id="KW-0862">Zinc</keyword>
<sequence length="547" mass="61139">MQQFDHYFIKTHFSRLQHHITCFIYMDVNDFKSLGHKKKSILCFLCFVFHFPSLYAISFNYSNFSNNTGIKKSHDAFITSNGILSLTSNIQADLNSRFSVGRAVYAEEMHLWDAGTGQIADFTTHFSFNITKLPGGTGGDGFGADGFTFFLSPNGAQAPEGAWGQCLALITNCQDFKKPENPIVAVEFDTYKNYWDQNDNHVGIDINSIQSVTWLPWDTSLKNGSRANAWISYNSQTSNLSLFLTYLDNPVFLGNSSLSYEVNLSNVLPEWVSVGFSAATGTRFETHYILSWEFNSTELISGQGEDAIPPTSNNGNKAQGGANIGVVIGSVVGGLVLVGGIISTLVFGLRKRSRKAEDQESTVEADDHSIDNEFEHGMGPKRFSYGEVACSTNNFSEEGKLGMLKNPYDRHEINRLEVTQVICSVCDTEQPVARVCTNCGVNMGEYFCEICKFYDDDGHAIQLVCMIIICAWRIPCGITVPYVMSCRICSKSIIDMSRTWKRIDEEDSLAEEAKAKFEEMEPDREARKKLCTSFLKGRLRIMIIICF</sequence>
<organism evidence="9 10">
    <name type="scientific">Acer negundo</name>
    <name type="common">Box elder</name>
    <dbReference type="NCBI Taxonomy" id="4023"/>
    <lineage>
        <taxon>Eukaryota</taxon>
        <taxon>Viridiplantae</taxon>
        <taxon>Streptophyta</taxon>
        <taxon>Embryophyta</taxon>
        <taxon>Tracheophyta</taxon>
        <taxon>Spermatophyta</taxon>
        <taxon>Magnoliopsida</taxon>
        <taxon>eudicotyledons</taxon>
        <taxon>Gunneridae</taxon>
        <taxon>Pentapetalae</taxon>
        <taxon>rosids</taxon>
        <taxon>malvids</taxon>
        <taxon>Sapindales</taxon>
        <taxon>Sapindaceae</taxon>
        <taxon>Hippocastanoideae</taxon>
        <taxon>Acereae</taxon>
        <taxon>Acer</taxon>
    </lineage>
</organism>
<name>A0AAD5JEB3_ACENE</name>
<dbReference type="PROSITE" id="PS00308">
    <property type="entry name" value="LECTIN_LEGUME_ALPHA"/>
    <property type="match status" value="1"/>
</dbReference>
<accession>A0AAD5JEB3</accession>
<keyword evidence="7" id="KW-0812">Transmembrane</keyword>
<evidence type="ECO:0000256" key="6">
    <source>
        <dbReference type="PROSITE-ProRule" id="PRU00601"/>
    </source>
</evidence>
<comment type="caution">
    <text evidence="9">The sequence shown here is derived from an EMBL/GenBank/DDBJ whole genome shotgun (WGS) entry which is preliminary data.</text>
</comment>
<gene>
    <name evidence="9" type="ORF">LWI28_014193</name>
</gene>
<dbReference type="AlphaFoldDB" id="A0AAD5JEB3"/>
<keyword evidence="7" id="KW-0472">Membrane</keyword>
<proteinExistence type="inferred from homology"/>
<dbReference type="Gene3D" id="2.60.120.200">
    <property type="match status" value="1"/>
</dbReference>
<reference evidence="9" key="2">
    <citation type="submission" date="2023-02" db="EMBL/GenBank/DDBJ databases">
        <authorList>
            <person name="Swenson N.G."/>
            <person name="Wegrzyn J.L."/>
            <person name="Mcevoy S.L."/>
        </authorList>
    </citation>
    <scope>NUCLEOTIDE SEQUENCE</scope>
    <source>
        <strain evidence="9">91603</strain>
        <tissue evidence="9">Leaf</tissue>
    </source>
</reference>
<evidence type="ECO:0000256" key="1">
    <source>
        <dbReference type="ARBA" id="ARBA00007606"/>
    </source>
</evidence>
<feature type="transmembrane region" description="Helical" evidence="7">
    <location>
        <begin position="324"/>
        <end position="349"/>
    </location>
</feature>
<dbReference type="InterPro" id="IPR050258">
    <property type="entry name" value="Leguminous_Lectin"/>
</dbReference>
<evidence type="ECO:0000256" key="7">
    <source>
        <dbReference type="SAM" id="Phobius"/>
    </source>
</evidence>
<keyword evidence="4 6" id="KW-0863">Zinc-finger</keyword>
<dbReference type="Proteomes" id="UP001064489">
    <property type="component" value="Chromosome 1"/>
</dbReference>
<keyword evidence="10" id="KW-1185">Reference proteome</keyword>
<dbReference type="PANTHER" id="PTHR32401:SF47">
    <property type="entry name" value="LEGUME LECTIN DOMAIN-CONTAINING PROTEIN"/>
    <property type="match status" value="1"/>
</dbReference>
<dbReference type="SUPFAM" id="SSF161219">
    <property type="entry name" value="CHY zinc finger-like"/>
    <property type="match status" value="1"/>
</dbReference>
<feature type="domain" description="CHY-type" evidence="8">
    <location>
        <begin position="367"/>
        <end position="441"/>
    </location>
</feature>
<dbReference type="PROSITE" id="PS00307">
    <property type="entry name" value="LECTIN_LEGUME_BETA"/>
    <property type="match status" value="1"/>
</dbReference>
<dbReference type="InterPro" id="IPR019825">
    <property type="entry name" value="Lectin_legB_Mn/Ca_BS"/>
</dbReference>
<dbReference type="InterPro" id="IPR000985">
    <property type="entry name" value="Lectin_LegA_CS"/>
</dbReference>
<dbReference type="Pfam" id="PF00139">
    <property type="entry name" value="Lectin_legB"/>
    <property type="match status" value="1"/>
</dbReference>
<keyword evidence="2" id="KW-0479">Metal-binding</keyword>
<dbReference type="InterPro" id="IPR001220">
    <property type="entry name" value="Legume_lectin_dom"/>
</dbReference>
<feature type="transmembrane region" description="Helical" evidence="7">
    <location>
        <begin position="41"/>
        <end position="61"/>
    </location>
</feature>
<evidence type="ECO:0000313" key="10">
    <source>
        <dbReference type="Proteomes" id="UP001064489"/>
    </source>
</evidence>
<keyword evidence="7" id="KW-1133">Transmembrane helix</keyword>
<dbReference type="EMBL" id="JAJSOW010000003">
    <property type="protein sequence ID" value="KAI9195365.1"/>
    <property type="molecule type" value="Genomic_DNA"/>
</dbReference>
<keyword evidence="3" id="KW-0430">Lectin</keyword>
<dbReference type="CDD" id="cd06899">
    <property type="entry name" value="lectin_legume_LecRK_Arcelin_ConA"/>
    <property type="match status" value="1"/>
</dbReference>
<dbReference type="GO" id="GO:0030246">
    <property type="term" value="F:carbohydrate binding"/>
    <property type="evidence" value="ECO:0007669"/>
    <property type="project" value="UniProtKB-KW"/>
</dbReference>
<dbReference type="InterPro" id="IPR008913">
    <property type="entry name" value="Znf_CHY"/>
</dbReference>
<dbReference type="PANTHER" id="PTHR32401">
    <property type="entry name" value="CONCANAVALIN A-LIKE LECTIN FAMILY PROTEIN"/>
    <property type="match status" value="1"/>
</dbReference>
<evidence type="ECO:0000256" key="5">
    <source>
        <dbReference type="ARBA" id="ARBA00022833"/>
    </source>
</evidence>
<dbReference type="Pfam" id="PF05495">
    <property type="entry name" value="zf-CHY"/>
    <property type="match status" value="1"/>
</dbReference>
<evidence type="ECO:0000256" key="2">
    <source>
        <dbReference type="ARBA" id="ARBA00022723"/>
    </source>
</evidence>
<evidence type="ECO:0000256" key="3">
    <source>
        <dbReference type="ARBA" id="ARBA00022734"/>
    </source>
</evidence>
<evidence type="ECO:0000259" key="8">
    <source>
        <dbReference type="PROSITE" id="PS51266"/>
    </source>
</evidence>
<dbReference type="InterPro" id="IPR037274">
    <property type="entry name" value="Znf_CHY_sf"/>
</dbReference>
<dbReference type="InterPro" id="IPR013320">
    <property type="entry name" value="ConA-like_dom_sf"/>
</dbReference>
<dbReference type="GO" id="GO:0008270">
    <property type="term" value="F:zinc ion binding"/>
    <property type="evidence" value="ECO:0007669"/>
    <property type="project" value="UniProtKB-KW"/>
</dbReference>
<dbReference type="SUPFAM" id="SSF49899">
    <property type="entry name" value="Concanavalin A-like lectins/glucanases"/>
    <property type="match status" value="1"/>
</dbReference>
<evidence type="ECO:0000256" key="4">
    <source>
        <dbReference type="ARBA" id="ARBA00022771"/>
    </source>
</evidence>
<evidence type="ECO:0000313" key="9">
    <source>
        <dbReference type="EMBL" id="KAI9195365.1"/>
    </source>
</evidence>
<comment type="similarity">
    <text evidence="1">Belongs to the leguminous lectin family.</text>
</comment>
<protein>
    <recommendedName>
        <fullName evidence="8">CHY-type domain-containing protein</fullName>
    </recommendedName>
</protein>
<dbReference type="PROSITE" id="PS51266">
    <property type="entry name" value="ZF_CHY"/>
    <property type="match status" value="1"/>
</dbReference>
<dbReference type="FunFam" id="2.60.120.200:FF:000103">
    <property type="entry name" value="L-type lectin-domain containing receptor kinase IX.1"/>
    <property type="match status" value="1"/>
</dbReference>